<sequence length="81" mass="8948">MNQPTGHPRRSAVAANVRAELARRQVTVAELATRLQVGRSSIFRRLNGDLPWTVDELWSVADTLEVPIARLIEVDDNAVAS</sequence>
<dbReference type="InterPro" id="IPR013975">
    <property type="entry name" value="Tscrpt_reg_BetR_N"/>
</dbReference>
<dbReference type="RefSeq" id="WP_328856854.1">
    <property type="nucleotide sequence ID" value="NZ_CP108021.1"/>
</dbReference>
<dbReference type="GO" id="GO:0003677">
    <property type="term" value="F:DNA binding"/>
    <property type="evidence" value="ECO:0007669"/>
    <property type="project" value="InterPro"/>
</dbReference>
<protein>
    <submittedName>
        <fullName evidence="2">Helix-turn-helix domain-containing protein</fullName>
    </submittedName>
</protein>
<evidence type="ECO:0000313" key="3">
    <source>
        <dbReference type="Proteomes" id="UP001432128"/>
    </source>
</evidence>
<dbReference type="KEGG" id="whr:OG579_16800"/>
<gene>
    <name evidence="2" type="ORF">OG579_16800</name>
</gene>
<organism evidence="2 3">
    <name type="scientific">Williamsia herbipolensis</name>
    <dbReference type="NCBI Taxonomy" id="1603258"/>
    <lineage>
        <taxon>Bacteria</taxon>
        <taxon>Bacillati</taxon>
        <taxon>Actinomycetota</taxon>
        <taxon>Actinomycetes</taxon>
        <taxon>Mycobacteriales</taxon>
        <taxon>Nocardiaceae</taxon>
        <taxon>Williamsia</taxon>
    </lineage>
</organism>
<dbReference type="EMBL" id="CP108021">
    <property type="protein sequence ID" value="WUM19345.1"/>
    <property type="molecule type" value="Genomic_DNA"/>
</dbReference>
<dbReference type="InterPro" id="IPR010982">
    <property type="entry name" value="Lambda_DNA-bd_dom_sf"/>
</dbReference>
<dbReference type="AlphaFoldDB" id="A0AAU4JZV6"/>
<dbReference type="Proteomes" id="UP001432128">
    <property type="component" value="Chromosome"/>
</dbReference>
<feature type="domain" description="HTH cro/C1-type" evidence="1">
    <location>
        <begin position="17"/>
        <end position="71"/>
    </location>
</feature>
<proteinExistence type="predicted"/>
<name>A0AAU4JZV6_9NOCA</name>
<keyword evidence="3" id="KW-1185">Reference proteome</keyword>
<evidence type="ECO:0000313" key="2">
    <source>
        <dbReference type="EMBL" id="WUM19345.1"/>
    </source>
</evidence>
<accession>A0AAU4JZV6</accession>
<dbReference type="PROSITE" id="PS50943">
    <property type="entry name" value="HTH_CROC1"/>
    <property type="match status" value="1"/>
</dbReference>
<dbReference type="InterPro" id="IPR001387">
    <property type="entry name" value="Cro/C1-type_HTH"/>
</dbReference>
<dbReference type="Gene3D" id="1.10.260.40">
    <property type="entry name" value="lambda repressor-like DNA-binding domains"/>
    <property type="match status" value="1"/>
</dbReference>
<reference evidence="2 3" key="1">
    <citation type="submission" date="2022-10" db="EMBL/GenBank/DDBJ databases">
        <title>The complete genomes of actinobacterial strains from the NBC collection.</title>
        <authorList>
            <person name="Joergensen T.S."/>
            <person name="Alvarez Arevalo M."/>
            <person name="Sterndorff E.B."/>
            <person name="Faurdal D."/>
            <person name="Vuksanovic O."/>
            <person name="Mourched A.-S."/>
            <person name="Charusanti P."/>
            <person name="Shaw S."/>
            <person name="Blin K."/>
            <person name="Weber T."/>
        </authorList>
    </citation>
    <scope>NUCLEOTIDE SEQUENCE [LARGE SCALE GENOMIC DNA]</scope>
    <source>
        <strain evidence="2 3">NBC_00319</strain>
    </source>
</reference>
<dbReference type="SMART" id="SM00530">
    <property type="entry name" value="HTH_XRE"/>
    <property type="match status" value="1"/>
</dbReference>
<dbReference type="Pfam" id="PF08667">
    <property type="entry name" value="BetR"/>
    <property type="match status" value="1"/>
</dbReference>
<dbReference type="SUPFAM" id="SSF47413">
    <property type="entry name" value="lambda repressor-like DNA-binding domains"/>
    <property type="match status" value="1"/>
</dbReference>
<evidence type="ECO:0000259" key="1">
    <source>
        <dbReference type="PROSITE" id="PS50943"/>
    </source>
</evidence>